<keyword evidence="12" id="KW-1185">Reference proteome</keyword>
<feature type="region of interest" description="Disordered" evidence="9">
    <location>
        <begin position="270"/>
        <end position="292"/>
    </location>
</feature>
<organism evidence="11 12">
    <name type="scientific">Mizuhopecten yessoensis</name>
    <name type="common">Japanese scallop</name>
    <name type="synonym">Patinopecten yessoensis</name>
    <dbReference type="NCBI Taxonomy" id="6573"/>
    <lineage>
        <taxon>Eukaryota</taxon>
        <taxon>Metazoa</taxon>
        <taxon>Spiralia</taxon>
        <taxon>Lophotrochozoa</taxon>
        <taxon>Mollusca</taxon>
        <taxon>Bivalvia</taxon>
        <taxon>Autobranchia</taxon>
        <taxon>Pteriomorphia</taxon>
        <taxon>Pectinida</taxon>
        <taxon>Pectinoidea</taxon>
        <taxon>Pectinidae</taxon>
        <taxon>Mizuhopecten</taxon>
    </lineage>
</organism>
<feature type="domain" description="BZIP" evidence="10">
    <location>
        <begin position="197"/>
        <end position="260"/>
    </location>
</feature>
<dbReference type="GO" id="GO:0005634">
    <property type="term" value="C:nucleus"/>
    <property type="evidence" value="ECO:0007669"/>
    <property type="project" value="UniProtKB-SubCell"/>
</dbReference>
<dbReference type="SMART" id="SM00338">
    <property type="entry name" value="BRLZ"/>
    <property type="match status" value="1"/>
</dbReference>
<keyword evidence="7" id="KW-0539">Nucleus</keyword>
<dbReference type="AlphaFoldDB" id="A0A210PND6"/>
<gene>
    <name evidence="11" type="ORF">KP79_PYT14332</name>
</gene>
<dbReference type="GO" id="GO:0000981">
    <property type="term" value="F:DNA-binding transcription factor activity, RNA polymerase II-specific"/>
    <property type="evidence" value="ECO:0007669"/>
    <property type="project" value="TreeGrafter"/>
</dbReference>
<dbReference type="SUPFAM" id="SSF57959">
    <property type="entry name" value="Leucine zipper domain"/>
    <property type="match status" value="1"/>
</dbReference>
<dbReference type="PANTHER" id="PTHR10129">
    <property type="entry name" value="TRANSCRIPTION FACTOR MAF"/>
    <property type="match status" value="1"/>
</dbReference>
<comment type="subcellular location">
    <subcellularLocation>
        <location evidence="1">Nucleus</location>
    </subcellularLocation>
</comment>
<evidence type="ECO:0000313" key="12">
    <source>
        <dbReference type="Proteomes" id="UP000242188"/>
    </source>
</evidence>
<dbReference type="InterPro" id="IPR004827">
    <property type="entry name" value="bZIP"/>
</dbReference>
<dbReference type="Proteomes" id="UP000242188">
    <property type="component" value="Unassembled WGS sequence"/>
</dbReference>
<dbReference type="PANTHER" id="PTHR10129:SF44">
    <property type="entry name" value="TRAFFIC JAM, ISOFORM C"/>
    <property type="match status" value="1"/>
</dbReference>
<feature type="compositionally biased region" description="Low complexity" evidence="9">
    <location>
        <begin position="62"/>
        <end position="79"/>
    </location>
</feature>
<evidence type="ECO:0000256" key="1">
    <source>
        <dbReference type="ARBA" id="ARBA00004123"/>
    </source>
</evidence>
<evidence type="ECO:0000256" key="7">
    <source>
        <dbReference type="ARBA" id="ARBA00023242"/>
    </source>
</evidence>
<dbReference type="InterPro" id="IPR004826">
    <property type="entry name" value="bZIP_Maf"/>
</dbReference>
<evidence type="ECO:0000256" key="2">
    <source>
        <dbReference type="ARBA" id="ARBA00008500"/>
    </source>
</evidence>
<comment type="similarity">
    <text evidence="2">Belongs to the bZIP family. Maf subfamily.</text>
</comment>
<sequence>MEADPLMVNDCINDFDLDQFVERSAAIKQETLDRLDFSDCCNGGAKSPATDSEDGSTTPSICSVPQSPSCFSSSSCSSVPPSPTESKNLYDDIGWLTQSVSFNSASMEGVSEAVDVLISSSPEFVNNFTKYLVSGAEAGKESLPSSPPDQANITTKVPSLKRSRSNKKKMDDEELVTLPVRELNRRLQGLPKDDVVKLKQKRRTLKNRGYAQNCRSKRMQQRQDLEVTNRSLEKELKQLQRQLSNLTRERDLYKQQYEFLRVKCSLAVSKSTRPHDLDGSVSSYGPSSPDSE</sequence>
<keyword evidence="3" id="KW-0678">Repressor</keyword>
<feature type="coiled-coil region" evidence="8">
    <location>
        <begin position="222"/>
        <end position="263"/>
    </location>
</feature>
<keyword evidence="4" id="KW-0805">Transcription regulation</keyword>
<feature type="compositionally biased region" description="Polar residues" evidence="9">
    <location>
        <begin position="148"/>
        <end position="157"/>
    </location>
</feature>
<dbReference type="PROSITE" id="PS50217">
    <property type="entry name" value="BZIP"/>
    <property type="match status" value="1"/>
</dbReference>
<name>A0A210PND6_MIZYE</name>
<dbReference type="InterPro" id="IPR046347">
    <property type="entry name" value="bZIP_sf"/>
</dbReference>
<evidence type="ECO:0000256" key="8">
    <source>
        <dbReference type="SAM" id="Coils"/>
    </source>
</evidence>
<dbReference type="Gene3D" id="1.20.5.170">
    <property type="match status" value="1"/>
</dbReference>
<dbReference type="SUPFAM" id="SSF47454">
    <property type="entry name" value="A DNA-binding domain in eukaryotic transcription factors"/>
    <property type="match status" value="1"/>
</dbReference>
<dbReference type="InterPro" id="IPR008917">
    <property type="entry name" value="TF_DNA-bd_sf"/>
</dbReference>
<keyword evidence="5" id="KW-0238">DNA-binding</keyword>
<proteinExistence type="inferred from homology"/>
<protein>
    <submittedName>
        <fullName evidence="11">Neural retina-specific leucine zipper protein</fullName>
    </submittedName>
</protein>
<dbReference type="Pfam" id="PF03131">
    <property type="entry name" value="bZIP_Maf"/>
    <property type="match status" value="1"/>
</dbReference>
<evidence type="ECO:0000313" key="11">
    <source>
        <dbReference type="EMBL" id="OWF38015.1"/>
    </source>
</evidence>
<feature type="region of interest" description="Disordered" evidence="9">
    <location>
        <begin position="138"/>
        <end position="172"/>
    </location>
</feature>
<dbReference type="FunFam" id="1.20.5.170:FF:000011">
    <property type="entry name" value="Transcription factor MafG, putative"/>
    <property type="match status" value="1"/>
</dbReference>
<evidence type="ECO:0000259" key="10">
    <source>
        <dbReference type="PROSITE" id="PS50217"/>
    </source>
</evidence>
<keyword evidence="6" id="KW-0804">Transcription</keyword>
<evidence type="ECO:0000256" key="9">
    <source>
        <dbReference type="SAM" id="MobiDB-lite"/>
    </source>
</evidence>
<keyword evidence="8" id="KW-0175">Coiled coil</keyword>
<dbReference type="STRING" id="6573.A0A210PND6"/>
<evidence type="ECO:0000256" key="6">
    <source>
        <dbReference type="ARBA" id="ARBA00023163"/>
    </source>
</evidence>
<feature type="compositionally biased region" description="Low complexity" evidence="9">
    <location>
        <begin position="279"/>
        <end position="292"/>
    </location>
</feature>
<evidence type="ECO:0000256" key="3">
    <source>
        <dbReference type="ARBA" id="ARBA00022491"/>
    </source>
</evidence>
<accession>A0A210PND6</accession>
<dbReference type="GO" id="GO:0000978">
    <property type="term" value="F:RNA polymerase II cis-regulatory region sequence-specific DNA binding"/>
    <property type="evidence" value="ECO:0007669"/>
    <property type="project" value="TreeGrafter"/>
</dbReference>
<comment type="caution">
    <text evidence="11">The sequence shown here is derived from an EMBL/GenBank/DDBJ whole genome shotgun (WGS) entry which is preliminary data.</text>
</comment>
<feature type="region of interest" description="Disordered" evidence="9">
    <location>
        <begin position="44"/>
        <end position="83"/>
    </location>
</feature>
<dbReference type="InterPro" id="IPR024874">
    <property type="entry name" value="Transcription_factor_Maf_fam"/>
</dbReference>
<dbReference type="CDD" id="cd14718">
    <property type="entry name" value="bZIP_Maf_large"/>
    <property type="match status" value="1"/>
</dbReference>
<reference evidence="11 12" key="1">
    <citation type="journal article" date="2017" name="Nat. Ecol. Evol.">
        <title>Scallop genome provides insights into evolution of bilaterian karyotype and development.</title>
        <authorList>
            <person name="Wang S."/>
            <person name="Zhang J."/>
            <person name="Jiao W."/>
            <person name="Li J."/>
            <person name="Xun X."/>
            <person name="Sun Y."/>
            <person name="Guo X."/>
            <person name="Huan P."/>
            <person name="Dong B."/>
            <person name="Zhang L."/>
            <person name="Hu X."/>
            <person name="Sun X."/>
            <person name="Wang J."/>
            <person name="Zhao C."/>
            <person name="Wang Y."/>
            <person name="Wang D."/>
            <person name="Huang X."/>
            <person name="Wang R."/>
            <person name="Lv J."/>
            <person name="Li Y."/>
            <person name="Zhang Z."/>
            <person name="Liu B."/>
            <person name="Lu W."/>
            <person name="Hui Y."/>
            <person name="Liang J."/>
            <person name="Zhou Z."/>
            <person name="Hou R."/>
            <person name="Li X."/>
            <person name="Liu Y."/>
            <person name="Li H."/>
            <person name="Ning X."/>
            <person name="Lin Y."/>
            <person name="Zhao L."/>
            <person name="Xing Q."/>
            <person name="Dou J."/>
            <person name="Li Y."/>
            <person name="Mao J."/>
            <person name="Guo H."/>
            <person name="Dou H."/>
            <person name="Li T."/>
            <person name="Mu C."/>
            <person name="Jiang W."/>
            <person name="Fu Q."/>
            <person name="Fu X."/>
            <person name="Miao Y."/>
            <person name="Liu J."/>
            <person name="Yu Q."/>
            <person name="Li R."/>
            <person name="Liao H."/>
            <person name="Li X."/>
            <person name="Kong Y."/>
            <person name="Jiang Z."/>
            <person name="Chourrout D."/>
            <person name="Li R."/>
            <person name="Bao Z."/>
        </authorList>
    </citation>
    <scope>NUCLEOTIDE SEQUENCE [LARGE SCALE GENOMIC DNA]</scope>
    <source>
        <strain evidence="11 12">PY_sf001</strain>
    </source>
</reference>
<dbReference type="OrthoDB" id="5974330at2759"/>
<evidence type="ECO:0000256" key="4">
    <source>
        <dbReference type="ARBA" id="ARBA00023015"/>
    </source>
</evidence>
<dbReference type="EMBL" id="NEDP02005575">
    <property type="protein sequence ID" value="OWF38015.1"/>
    <property type="molecule type" value="Genomic_DNA"/>
</dbReference>
<evidence type="ECO:0000256" key="5">
    <source>
        <dbReference type="ARBA" id="ARBA00023125"/>
    </source>
</evidence>